<evidence type="ECO:0000313" key="1">
    <source>
        <dbReference type="EMBL" id="KIK52829.1"/>
    </source>
</evidence>
<dbReference type="EMBL" id="KN834836">
    <property type="protein sequence ID" value="KIK52829.1"/>
    <property type="molecule type" value="Genomic_DNA"/>
</dbReference>
<evidence type="ECO:0000313" key="2">
    <source>
        <dbReference type="Proteomes" id="UP000053593"/>
    </source>
</evidence>
<protein>
    <submittedName>
        <fullName evidence="1">Uncharacterized protein</fullName>
    </submittedName>
</protein>
<sequence>MATYTLHVEIDPSQLVELKKGGYNLCIARKVGDMYNVIWKGDTQYLSSNTFKWTQEYKVFASRPFQERALVQPVSNEEKIEYKQQCTLNEYGVMESALNDPQGRPGSFKVVNNYGATHIAVSAKMDGEYSAIYNSTDPITPIATLTPIDEVRVWFGLKQETGTMFSNISGEYIDVKYGGLDFQGIMYTPDGQWWLLD</sequence>
<dbReference type="HOGENOM" id="CLU_108458_0_0_1"/>
<keyword evidence="2" id="KW-1185">Reference proteome</keyword>
<dbReference type="Proteomes" id="UP000053593">
    <property type="component" value="Unassembled WGS sequence"/>
</dbReference>
<name>A0A0D0BTB5_9AGAR</name>
<dbReference type="AlphaFoldDB" id="A0A0D0BTB5"/>
<reference evidence="1 2" key="1">
    <citation type="submission" date="2014-04" db="EMBL/GenBank/DDBJ databases">
        <title>Evolutionary Origins and Diversification of the Mycorrhizal Mutualists.</title>
        <authorList>
            <consortium name="DOE Joint Genome Institute"/>
            <consortium name="Mycorrhizal Genomics Consortium"/>
            <person name="Kohler A."/>
            <person name="Kuo A."/>
            <person name="Nagy L.G."/>
            <person name="Floudas D."/>
            <person name="Copeland A."/>
            <person name="Barry K.W."/>
            <person name="Cichocki N."/>
            <person name="Veneault-Fourrey C."/>
            <person name="LaButti K."/>
            <person name="Lindquist E.A."/>
            <person name="Lipzen A."/>
            <person name="Lundell T."/>
            <person name="Morin E."/>
            <person name="Murat C."/>
            <person name="Riley R."/>
            <person name="Ohm R."/>
            <person name="Sun H."/>
            <person name="Tunlid A."/>
            <person name="Henrissat B."/>
            <person name="Grigoriev I.V."/>
            <person name="Hibbett D.S."/>
            <person name="Martin F."/>
        </authorList>
    </citation>
    <scope>NUCLEOTIDE SEQUENCE [LARGE SCALE GENOMIC DNA]</scope>
    <source>
        <strain evidence="1 2">FD-317 M1</strain>
    </source>
</reference>
<proteinExistence type="predicted"/>
<organism evidence="1 2">
    <name type="scientific">Collybiopsis luxurians FD-317 M1</name>
    <dbReference type="NCBI Taxonomy" id="944289"/>
    <lineage>
        <taxon>Eukaryota</taxon>
        <taxon>Fungi</taxon>
        <taxon>Dikarya</taxon>
        <taxon>Basidiomycota</taxon>
        <taxon>Agaricomycotina</taxon>
        <taxon>Agaricomycetes</taxon>
        <taxon>Agaricomycetidae</taxon>
        <taxon>Agaricales</taxon>
        <taxon>Marasmiineae</taxon>
        <taxon>Omphalotaceae</taxon>
        <taxon>Collybiopsis</taxon>
        <taxon>Collybiopsis luxurians</taxon>
    </lineage>
</organism>
<gene>
    <name evidence="1" type="ORF">GYMLUDRAFT_250821</name>
</gene>
<dbReference type="OrthoDB" id="2987506at2759"/>
<accession>A0A0D0BTB5</accession>